<evidence type="ECO:0000259" key="2">
    <source>
        <dbReference type="Pfam" id="PF15045"/>
    </source>
</evidence>
<evidence type="ECO:0000256" key="1">
    <source>
        <dbReference type="SAM" id="MobiDB-lite"/>
    </source>
</evidence>
<feature type="compositionally biased region" description="Acidic residues" evidence="1">
    <location>
        <begin position="16"/>
        <end position="27"/>
    </location>
</feature>
<dbReference type="RefSeq" id="XP_026760572.2">
    <property type="nucleotide sequence ID" value="XM_026904771.3"/>
</dbReference>
<dbReference type="GO" id="GO:0032588">
    <property type="term" value="C:trans-Golgi network membrane"/>
    <property type="evidence" value="ECO:0007669"/>
    <property type="project" value="InterPro"/>
</dbReference>
<accession>A0A6J1WWR3</accession>
<dbReference type="GO" id="GO:0030121">
    <property type="term" value="C:AP-1 adaptor complex"/>
    <property type="evidence" value="ECO:0007669"/>
    <property type="project" value="TreeGrafter"/>
</dbReference>
<dbReference type="InParanoid" id="A0A6J1WWR3"/>
<feature type="compositionally biased region" description="Basic and acidic residues" evidence="1">
    <location>
        <begin position="58"/>
        <end position="68"/>
    </location>
</feature>
<protein>
    <submittedName>
        <fullName evidence="4">Uncharacterized protein LOC113519632 isoform X1</fullName>
    </submittedName>
</protein>
<dbReference type="KEGG" id="gmw:113519632"/>
<dbReference type="GeneID" id="113519632"/>
<dbReference type="Proteomes" id="UP001652740">
    <property type="component" value="Unplaced"/>
</dbReference>
<feature type="region of interest" description="Disordered" evidence="1">
    <location>
        <begin position="971"/>
        <end position="1029"/>
    </location>
</feature>
<feature type="compositionally biased region" description="Basic and acidic residues" evidence="1">
    <location>
        <begin position="127"/>
        <end position="144"/>
    </location>
</feature>
<evidence type="ECO:0000313" key="4">
    <source>
        <dbReference type="RefSeq" id="XP_026760572.2"/>
    </source>
</evidence>
<organism evidence="3 4">
    <name type="scientific">Galleria mellonella</name>
    <name type="common">Greater wax moth</name>
    <dbReference type="NCBI Taxonomy" id="7137"/>
    <lineage>
        <taxon>Eukaryota</taxon>
        <taxon>Metazoa</taxon>
        <taxon>Ecdysozoa</taxon>
        <taxon>Arthropoda</taxon>
        <taxon>Hexapoda</taxon>
        <taxon>Insecta</taxon>
        <taxon>Pterygota</taxon>
        <taxon>Neoptera</taxon>
        <taxon>Endopterygota</taxon>
        <taxon>Lepidoptera</taxon>
        <taxon>Glossata</taxon>
        <taxon>Ditrysia</taxon>
        <taxon>Pyraloidea</taxon>
        <taxon>Pyralidae</taxon>
        <taxon>Galleriinae</taxon>
        <taxon>Galleria</taxon>
    </lineage>
</organism>
<feature type="region of interest" description="Disordered" evidence="1">
    <location>
        <begin position="493"/>
        <end position="514"/>
    </location>
</feature>
<reference evidence="4" key="1">
    <citation type="submission" date="2025-08" db="UniProtKB">
        <authorList>
            <consortium name="RefSeq"/>
        </authorList>
    </citation>
    <scope>IDENTIFICATION</scope>
    <source>
        <tissue evidence="4">Whole larvae</tissue>
    </source>
</reference>
<dbReference type="InterPro" id="IPR046359">
    <property type="entry name" value="Aftin-like"/>
</dbReference>
<dbReference type="GO" id="GO:0030276">
    <property type="term" value="F:clathrin binding"/>
    <property type="evidence" value="ECO:0007669"/>
    <property type="project" value="InterPro"/>
</dbReference>
<evidence type="ECO:0000313" key="3">
    <source>
        <dbReference type="Proteomes" id="UP001652740"/>
    </source>
</evidence>
<feature type="region of interest" description="Disordered" evidence="1">
    <location>
        <begin position="1"/>
        <end position="68"/>
    </location>
</feature>
<keyword evidence="3" id="KW-1185">Reference proteome</keyword>
<feature type="compositionally biased region" description="Polar residues" evidence="1">
    <location>
        <begin position="971"/>
        <end position="999"/>
    </location>
</feature>
<name>A0A6J1WWR3_GALME</name>
<gene>
    <name evidence="4" type="primary">LOC113519632</name>
</gene>
<dbReference type="InterPro" id="IPR029205">
    <property type="entry name" value="Clathrin-bd"/>
</dbReference>
<sequence>MSIPPLVCSTPPPPDQCEDDKDAEDFDMQYNLSNYDDEDNSDYNYGDFSSYDQFESSLSEKKDESSSTEKILKNYNKNDDILKEESELQVEGITGASITNNLSTEEDIVEDLDLKLDQESVSASSKNEAKYEDTLNDNDTHSSIKNELSNIPSSSNINISHNIPSRIQNILEDSTKGLDHVEEIESFNVVGESNLEINKSENLQDFPIQKVCVSEINKEEFQTSSVCDTVSEINKEEFNISPICDTISEINKEELNTSFEPKNENVLNDDFDDFQFINSDDKVIDSYPAIADTCENPWENNEGENSDFGNFTANFENNNNDQLNTTLTHTDLSSDNKQIETQINLTHCVEDDEDDFGDFDDFRSSGVESTEMVLPQEPASVYQQVPVLNLQSPDNEVQVMERINKILNSIFEEELTETDEKFEATLDGLLSETWGHLMETDVRQPYMVNWNKSLAQKTLLKALCIDSRNILFGPKWSYNSMPKYAANLSTAPLQPQKQATPNTQNDIPNIDKVTNKSGTWTDPFTSNGQEFTYAEALLLDLEHLMATLDQMAHNHSTLKISELLSHACSNNSDKTVIEPTPTDLDVFEAAISTKADKVYSSTLSVQPIRQINLPDTHIFTPTDSETPRSKTIHYNCGPAPTVLIPKPVIDNLQNKEDKINNSLDNVIGDTDEYWEFQDFKGTTDTNSSQPTVSLPQNQLQIKEDSICNTLPKSNIIYETQLLQPIKMEPIMPTLNWPDPGEVKETFDDFSNFISSSSTNNEKQDVRDTRTVNHNTSDITLIDKNVLTVTKQIEQTLVVSDSYDDDFDTFQSALPSNSKTIFELNFNNLESKSSHNVQSQNVSAPLRKTDFDVDFPVNDNLKSDNISFTNNAMLNDASSTNIDITSSQVLSTRTGTGVNPCVPLENTNMLQPTLTPYTGQMQSTSSGLTQSQQKSGQILQPLSLESYSQINWPNPGIDLQDLSRFNPVESLQSLKSDSTSGHSKTASPVHNKKNIVNNQTVDDDIWGEFVSSKPKPQPTPPKKSSFVDDDEWTDFVSSPSVKPNGLNTISFNVHTNSSIQKSMNQNKYGMKNNEIPLDIPTLNYITPKTNNHNSYNDRHFQNL</sequence>
<dbReference type="PANTHER" id="PTHR16156">
    <property type="entry name" value="AFTIPHILIN A-RELATED"/>
    <property type="match status" value="1"/>
</dbReference>
<feature type="domain" description="Aftiphilin clathrin-binding box" evidence="2">
    <location>
        <begin position="433"/>
        <end position="498"/>
    </location>
</feature>
<dbReference type="Pfam" id="PF15045">
    <property type="entry name" value="Clathrin_bdg"/>
    <property type="match status" value="1"/>
</dbReference>
<feature type="region of interest" description="Disordered" evidence="1">
    <location>
        <begin position="912"/>
        <end position="936"/>
    </location>
</feature>
<dbReference type="PANTHER" id="PTHR16156:SF10">
    <property type="entry name" value="AFTIPHILIN-RELATED"/>
    <property type="match status" value="1"/>
</dbReference>
<feature type="compositionally biased region" description="Polar residues" evidence="1">
    <location>
        <begin position="493"/>
        <end position="507"/>
    </location>
</feature>
<feature type="region of interest" description="Disordered" evidence="1">
    <location>
        <begin position="120"/>
        <end position="149"/>
    </location>
</feature>
<dbReference type="AlphaFoldDB" id="A0A6J1WWR3"/>
<feature type="compositionally biased region" description="Low complexity" evidence="1">
    <location>
        <begin position="917"/>
        <end position="936"/>
    </location>
</feature>
<proteinExistence type="predicted"/>